<evidence type="ECO:0000256" key="4">
    <source>
        <dbReference type="ARBA" id="ARBA00023163"/>
    </source>
</evidence>
<keyword evidence="9" id="KW-1185">Reference proteome</keyword>
<comment type="similarity">
    <text evidence="2">Belongs to the CDC73 family.</text>
</comment>
<dbReference type="OrthoDB" id="2186602at2759"/>
<dbReference type="PANTHER" id="PTHR12466:SF8">
    <property type="entry name" value="PARAFIBROMIN"/>
    <property type="match status" value="1"/>
</dbReference>
<evidence type="ECO:0000256" key="6">
    <source>
        <dbReference type="SAM" id="MobiDB-lite"/>
    </source>
</evidence>
<keyword evidence="4" id="KW-0804">Transcription</keyword>
<dbReference type="InterPro" id="IPR007852">
    <property type="entry name" value="Cdc73/Parafibromin"/>
</dbReference>
<dbReference type="InterPro" id="IPR031336">
    <property type="entry name" value="CDC73_C"/>
</dbReference>
<dbReference type="InterPro" id="IPR038103">
    <property type="entry name" value="CDC73_C_sf"/>
</dbReference>
<gene>
    <name evidence="8" type="ORF">DSTB1V02_LOCUS6117</name>
</gene>
<feature type="domain" description="Cell division control protein 73 C-terminal" evidence="7">
    <location>
        <begin position="21"/>
        <end position="173"/>
    </location>
</feature>
<keyword evidence="5" id="KW-0539">Nucleus</keyword>
<sequence>MPQQPVPVKSPSGMGGGKRPSRTPIIIIPGTTTSLITMYNAKDILQDLRFMTTEEKKASGAKQETECLIQRRKEGVGTVPYRVIDTPQRLTMEDWDRVVAVFVMGPAWQFKGWPWDGNPVEIFSRIKAFHLKYEEMKLDTNVSKWAVHVIELSRTKRHLDRARLMTIWEQLDKNSSIIRNGFLVGSQSFHDDLSLLMFR</sequence>
<proteinExistence type="inferred from homology"/>
<accession>A0A7R8X9G1</accession>
<dbReference type="Proteomes" id="UP000677054">
    <property type="component" value="Unassembled WGS sequence"/>
</dbReference>
<evidence type="ECO:0000259" key="7">
    <source>
        <dbReference type="Pfam" id="PF05179"/>
    </source>
</evidence>
<dbReference type="GO" id="GO:0000993">
    <property type="term" value="F:RNA polymerase II complex binding"/>
    <property type="evidence" value="ECO:0007669"/>
    <property type="project" value="TreeGrafter"/>
</dbReference>
<dbReference type="GO" id="GO:0006368">
    <property type="term" value="P:transcription elongation by RNA polymerase II"/>
    <property type="evidence" value="ECO:0007669"/>
    <property type="project" value="InterPro"/>
</dbReference>
<evidence type="ECO:0000313" key="8">
    <source>
        <dbReference type="EMBL" id="CAD7246263.1"/>
    </source>
</evidence>
<dbReference type="EMBL" id="LR900600">
    <property type="protein sequence ID" value="CAD7246263.1"/>
    <property type="molecule type" value="Genomic_DNA"/>
</dbReference>
<evidence type="ECO:0000256" key="5">
    <source>
        <dbReference type="ARBA" id="ARBA00023242"/>
    </source>
</evidence>
<organism evidence="8">
    <name type="scientific">Darwinula stevensoni</name>
    <dbReference type="NCBI Taxonomy" id="69355"/>
    <lineage>
        <taxon>Eukaryota</taxon>
        <taxon>Metazoa</taxon>
        <taxon>Ecdysozoa</taxon>
        <taxon>Arthropoda</taxon>
        <taxon>Crustacea</taxon>
        <taxon>Oligostraca</taxon>
        <taxon>Ostracoda</taxon>
        <taxon>Podocopa</taxon>
        <taxon>Podocopida</taxon>
        <taxon>Darwinulocopina</taxon>
        <taxon>Darwinuloidea</taxon>
        <taxon>Darwinulidae</taxon>
        <taxon>Darwinula</taxon>
    </lineage>
</organism>
<feature type="region of interest" description="Disordered" evidence="6">
    <location>
        <begin position="1"/>
        <end position="23"/>
    </location>
</feature>
<evidence type="ECO:0000256" key="1">
    <source>
        <dbReference type="ARBA" id="ARBA00004123"/>
    </source>
</evidence>
<dbReference type="AlphaFoldDB" id="A0A7R8X9G1"/>
<evidence type="ECO:0000256" key="3">
    <source>
        <dbReference type="ARBA" id="ARBA00023015"/>
    </source>
</evidence>
<evidence type="ECO:0000313" key="9">
    <source>
        <dbReference type="Proteomes" id="UP000677054"/>
    </source>
</evidence>
<name>A0A7R8X9G1_9CRUS</name>
<dbReference type="Gene3D" id="3.40.50.11990">
    <property type="entry name" value="RNA polymerase II accessory factor, Cdc73 C-terminal domain"/>
    <property type="match status" value="1"/>
</dbReference>
<keyword evidence="3" id="KW-0805">Transcription regulation</keyword>
<dbReference type="EMBL" id="CAJPEV010001083">
    <property type="protein sequence ID" value="CAG0890606.1"/>
    <property type="molecule type" value="Genomic_DNA"/>
</dbReference>
<protein>
    <recommendedName>
        <fullName evidence="7">Cell division control protein 73 C-terminal domain-containing protein</fullName>
    </recommendedName>
</protein>
<reference evidence="8" key="1">
    <citation type="submission" date="2020-11" db="EMBL/GenBank/DDBJ databases">
        <authorList>
            <person name="Tran Van P."/>
        </authorList>
    </citation>
    <scope>NUCLEOTIDE SEQUENCE</scope>
</reference>
<dbReference type="FunFam" id="3.40.50.11990:FF:000002">
    <property type="entry name" value="protein CDC73 homolog"/>
    <property type="match status" value="1"/>
</dbReference>
<evidence type="ECO:0000256" key="2">
    <source>
        <dbReference type="ARBA" id="ARBA00010427"/>
    </source>
</evidence>
<dbReference type="Pfam" id="PF05179">
    <property type="entry name" value="CDC73_C"/>
    <property type="match status" value="1"/>
</dbReference>
<comment type="subcellular location">
    <subcellularLocation>
        <location evidence="1">Nucleus</location>
    </subcellularLocation>
</comment>
<dbReference type="GO" id="GO:0016593">
    <property type="term" value="C:Cdc73/Paf1 complex"/>
    <property type="evidence" value="ECO:0007669"/>
    <property type="project" value="InterPro"/>
</dbReference>
<dbReference type="GO" id="GO:0032968">
    <property type="term" value="P:positive regulation of transcription elongation by RNA polymerase II"/>
    <property type="evidence" value="ECO:0007669"/>
    <property type="project" value="TreeGrafter"/>
</dbReference>
<dbReference type="PANTHER" id="PTHR12466">
    <property type="entry name" value="CDC73 DOMAIN PROTEIN"/>
    <property type="match status" value="1"/>
</dbReference>